<dbReference type="AlphaFoldDB" id="A0AAV1T8L0"/>
<comment type="caution">
    <text evidence="2">The sequence shown here is derived from an EMBL/GenBank/DDBJ whole genome shotgun (WGS) entry which is preliminary data.</text>
</comment>
<proteinExistence type="predicted"/>
<evidence type="ECO:0000313" key="3">
    <source>
        <dbReference type="Proteomes" id="UP001162060"/>
    </source>
</evidence>
<accession>A0AAV1T8L0</accession>
<feature type="coiled-coil region" evidence="1">
    <location>
        <begin position="249"/>
        <end position="276"/>
    </location>
</feature>
<dbReference type="EMBL" id="CAKLBY020000035">
    <property type="protein sequence ID" value="CAK7909683.1"/>
    <property type="molecule type" value="Genomic_DNA"/>
</dbReference>
<name>A0AAV1T8L0_9STRA</name>
<reference evidence="2" key="1">
    <citation type="submission" date="2024-01" db="EMBL/GenBank/DDBJ databases">
        <authorList>
            <person name="Webb A."/>
        </authorList>
    </citation>
    <scope>NUCLEOTIDE SEQUENCE</scope>
    <source>
        <strain evidence="2">Pm1</strain>
    </source>
</reference>
<organism evidence="2 3">
    <name type="scientific">Peronospora matthiolae</name>
    <dbReference type="NCBI Taxonomy" id="2874970"/>
    <lineage>
        <taxon>Eukaryota</taxon>
        <taxon>Sar</taxon>
        <taxon>Stramenopiles</taxon>
        <taxon>Oomycota</taxon>
        <taxon>Peronosporomycetes</taxon>
        <taxon>Peronosporales</taxon>
        <taxon>Peronosporaceae</taxon>
        <taxon>Peronospora</taxon>
    </lineage>
</organism>
<protein>
    <submittedName>
        <fullName evidence="2">Uncharacterized protein</fullName>
    </submittedName>
</protein>
<evidence type="ECO:0000256" key="1">
    <source>
        <dbReference type="SAM" id="Coils"/>
    </source>
</evidence>
<sequence length="316" mass="36166">MPSSNELDQLDGMTTEQDLILLFDCRKICPPDSRTETIRVEEKYFTDAFFKHRWCNGSRVRDGKVLVQGWNALIHNIECIGHEAWLGKLDAAHIRFEKRNPVEVQYKLHRLSRESGLPCLLWGDSCPGCLGSADCSPREYPLPNFPYWTARISSEMAEGIDTLQSLYSRSERSFSDDPSLNEAARGSDQLDVQELNRVTEQLHDDLAQEWNRRYELRDLVRDNHNFLAHVHSSDRAAFALAQLENERSTRSLRDDLAVARRDIAQLREQVTSLVDQTGSLKQDHSKVVSALDRGGVLRILKRARTDSTDGDDQRKT</sequence>
<evidence type="ECO:0000313" key="2">
    <source>
        <dbReference type="EMBL" id="CAK7909683.1"/>
    </source>
</evidence>
<gene>
    <name evidence="2" type="ORF">PM001_LOCUS3984</name>
</gene>
<dbReference type="Proteomes" id="UP001162060">
    <property type="component" value="Unassembled WGS sequence"/>
</dbReference>
<keyword evidence="1" id="KW-0175">Coiled coil</keyword>